<dbReference type="InterPro" id="IPR052018">
    <property type="entry name" value="PHP_domain"/>
</dbReference>
<keyword evidence="2" id="KW-1185">Reference proteome</keyword>
<dbReference type="PANTHER" id="PTHR42924">
    <property type="entry name" value="EXONUCLEASE"/>
    <property type="match status" value="1"/>
</dbReference>
<proteinExistence type="predicted"/>
<dbReference type="SUPFAM" id="SSF89550">
    <property type="entry name" value="PHP domain-like"/>
    <property type="match status" value="1"/>
</dbReference>
<dbReference type="Gene3D" id="3.20.20.140">
    <property type="entry name" value="Metal-dependent hydrolases"/>
    <property type="match status" value="1"/>
</dbReference>
<accession>A0ABY8PNB0</accession>
<protein>
    <submittedName>
        <fullName evidence="1">CehA/McbA family metallohydrolase</fullName>
    </submittedName>
</protein>
<sequence length="575" mass="66814">MKKFLLFLLFIVISLLIFSFPSDLILLFGNPHSHTAFSDGEPGTTPSDAYKHARDLANLDFIAVTDHAYYFEADYKGRDKFEVMKEMAKQETTEKFSAIAGFEWTAGVGHINVFEASKWTSRNVKTTIEEFYDWLINEKVIAQFNHPISMFGTFKDFEYYPEVDNYINMIEVGNGSWSKNDTINEEMFSNYIIALKKGWHVGATVGQDNHIANWGTGNDSRTAVWVKEKSKNGILEGFKNKKTYGTEDKNVKLWIETDHVSMGDIYYYDSVPEKIQLKVYYNDPDNEKIKTLSIYTPNNVYKYNNLNNNYEHVFEIPVDSTYSFVFVRIDQYDGNSIVSSPIWYEPKDGIRLFEKPKAKMYSNSENNLNFYIYNIYDTNSKANIKIYVDDELSFNDALELSSYEKKMVNAIIKTHNTKSANIKIYINNILWKHYDINLEEKIKVGIINVNPGFLKGKYILSNDISKEINALIIPSSILREKYEEIIELSKKMKVGIVIDEINDQLISIIPNKFEITKEEINNVELNKLYYNKCYKVLYKGKERGFIINKNVIIFPGNPFVSKNNEPFIRRLLNLK</sequence>
<dbReference type="RefSeq" id="WP_280997523.1">
    <property type="nucleotide sequence ID" value="NZ_CP069362.1"/>
</dbReference>
<dbReference type="InterPro" id="IPR016195">
    <property type="entry name" value="Pol/histidinol_Pase-like"/>
</dbReference>
<organism evidence="1 2">
    <name type="scientific">Marinitoga aeolica</name>
    <dbReference type="NCBI Taxonomy" id="2809031"/>
    <lineage>
        <taxon>Bacteria</taxon>
        <taxon>Thermotogati</taxon>
        <taxon>Thermotogota</taxon>
        <taxon>Thermotogae</taxon>
        <taxon>Petrotogales</taxon>
        <taxon>Petrotogaceae</taxon>
        <taxon>Marinitoga</taxon>
    </lineage>
</organism>
<dbReference type="EMBL" id="CP069362">
    <property type="protein sequence ID" value="WGS64130.1"/>
    <property type="molecule type" value="Genomic_DNA"/>
</dbReference>
<reference evidence="1 2" key="1">
    <citation type="submission" date="2021-02" db="EMBL/GenBank/DDBJ databases">
        <title>Characterization of Marinitoga sp. nov. str. BP5-C20A.</title>
        <authorList>
            <person name="Erauso G."/>
            <person name="Postec A."/>
        </authorList>
    </citation>
    <scope>NUCLEOTIDE SEQUENCE [LARGE SCALE GENOMIC DNA]</scope>
    <source>
        <strain evidence="1 2">BP5-C20A</strain>
    </source>
</reference>
<name>A0ABY8PNB0_9BACT</name>
<gene>
    <name evidence="1" type="ORF">JRV97_07035</name>
</gene>
<dbReference type="Proteomes" id="UP001232493">
    <property type="component" value="Chromosome"/>
</dbReference>
<dbReference type="NCBIfam" id="NF038032">
    <property type="entry name" value="CehA_McbA_metalo"/>
    <property type="match status" value="1"/>
</dbReference>
<evidence type="ECO:0000313" key="1">
    <source>
        <dbReference type="EMBL" id="WGS64130.1"/>
    </source>
</evidence>
<evidence type="ECO:0000313" key="2">
    <source>
        <dbReference type="Proteomes" id="UP001232493"/>
    </source>
</evidence>
<dbReference type="PANTHER" id="PTHR42924:SF3">
    <property type="entry name" value="POLYMERASE_HISTIDINOL PHOSPHATASE N-TERMINAL DOMAIN-CONTAINING PROTEIN"/>
    <property type="match status" value="1"/>
</dbReference>